<feature type="compositionally biased region" description="Polar residues" evidence="8">
    <location>
        <begin position="365"/>
        <end position="376"/>
    </location>
</feature>
<feature type="transmembrane region" description="Helical" evidence="9">
    <location>
        <begin position="48"/>
        <end position="68"/>
    </location>
</feature>
<keyword evidence="6 7" id="KW-0472">Membrane</keyword>
<feature type="transmembrane region" description="Helical" evidence="9">
    <location>
        <begin position="88"/>
        <end position="107"/>
    </location>
</feature>
<feature type="transmembrane region" description="Helical" evidence="9">
    <location>
        <begin position="175"/>
        <end position="195"/>
    </location>
</feature>
<dbReference type="Proteomes" id="UP001314229">
    <property type="component" value="Unassembled WGS sequence"/>
</dbReference>
<feature type="transmembrane region" description="Helical" evidence="9">
    <location>
        <begin position="216"/>
        <end position="235"/>
    </location>
</feature>
<dbReference type="EMBL" id="CAWUFR010000060">
    <property type="protein sequence ID" value="CAK6962717.1"/>
    <property type="molecule type" value="Genomic_DNA"/>
</dbReference>
<name>A0AAV1NW95_SCOSC</name>
<evidence type="ECO:0000256" key="10">
    <source>
        <dbReference type="SAM" id="SignalP"/>
    </source>
</evidence>
<evidence type="ECO:0000256" key="5">
    <source>
        <dbReference type="ARBA" id="ARBA00022989"/>
    </source>
</evidence>
<keyword evidence="4 9" id="KW-0812">Transmembrane</keyword>
<feature type="chain" id="PRO_5043707375" description="Solute carrier family 35 member F6" evidence="10">
    <location>
        <begin position="19"/>
        <end position="376"/>
    </location>
</feature>
<dbReference type="AlphaFoldDB" id="A0AAV1NW95"/>
<dbReference type="PIRSF" id="PIRSF036436">
    <property type="entry name" value="UCP036436"/>
    <property type="match status" value="1"/>
</dbReference>
<feature type="transmembrane region" description="Helical" evidence="9">
    <location>
        <begin position="255"/>
        <end position="280"/>
    </location>
</feature>
<evidence type="ECO:0000256" key="2">
    <source>
        <dbReference type="ARBA" id="ARBA00007863"/>
    </source>
</evidence>
<feature type="signal peptide" evidence="10">
    <location>
        <begin position="1"/>
        <end position="18"/>
    </location>
</feature>
<dbReference type="GO" id="GO:0022857">
    <property type="term" value="F:transmembrane transporter activity"/>
    <property type="evidence" value="ECO:0007669"/>
    <property type="project" value="UniProtKB-UniRule"/>
</dbReference>
<protein>
    <recommendedName>
        <fullName evidence="7">Solute carrier family 35 member F6</fullName>
    </recommendedName>
</protein>
<evidence type="ECO:0000256" key="8">
    <source>
        <dbReference type="SAM" id="MobiDB-lite"/>
    </source>
</evidence>
<feature type="transmembrane region" description="Helical" evidence="9">
    <location>
        <begin position="317"/>
        <end position="335"/>
    </location>
</feature>
<keyword evidence="7" id="KW-0496">Mitochondrion</keyword>
<evidence type="ECO:0000313" key="11">
    <source>
        <dbReference type="EMBL" id="CAK6962717.1"/>
    </source>
</evidence>
<dbReference type="GO" id="GO:0016020">
    <property type="term" value="C:membrane"/>
    <property type="evidence" value="ECO:0007669"/>
    <property type="project" value="UniProtKB-SubCell"/>
</dbReference>
<keyword evidence="5 9" id="KW-1133">Transmembrane helix</keyword>
<dbReference type="GO" id="GO:0008284">
    <property type="term" value="P:positive regulation of cell population proliferation"/>
    <property type="evidence" value="ECO:0007669"/>
    <property type="project" value="UniProtKB-UniRule"/>
</dbReference>
<dbReference type="GO" id="GO:0005739">
    <property type="term" value="C:mitochondrion"/>
    <property type="evidence" value="ECO:0007669"/>
    <property type="project" value="UniProtKB-SubCell"/>
</dbReference>
<dbReference type="SUPFAM" id="SSF103481">
    <property type="entry name" value="Multidrug resistance efflux transporter EmrE"/>
    <property type="match status" value="1"/>
</dbReference>
<comment type="caution">
    <text evidence="11">The sequence shown here is derived from an EMBL/GenBank/DDBJ whole genome shotgun (WGS) entry which is preliminary data.</text>
</comment>
<keyword evidence="10" id="KW-0732">Signal</keyword>
<dbReference type="PANTHER" id="PTHR13146:SF0">
    <property type="entry name" value="SOLUTE CARRIER FAMILY 35 MEMBER F6"/>
    <property type="match status" value="1"/>
</dbReference>
<keyword evidence="3 7" id="KW-0813">Transport</keyword>
<dbReference type="Pfam" id="PF06027">
    <property type="entry name" value="SLC35F"/>
    <property type="match status" value="1"/>
</dbReference>
<dbReference type="InterPro" id="IPR012404">
    <property type="entry name" value="UCP036436"/>
</dbReference>
<keyword evidence="12" id="KW-1185">Reference proteome</keyword>
<dbReference type="InterPro" id="IPR009262">
    <property type="entry name" value="SLC35_F1/F2/F6"/>
</dbReference>
<evidence type="ECO:0000313" key="12">
    <source>
        <dbReference type="Proteomes" id="UP001314229"/>
    </source>
</evidence>
<accession>A0AAV1NW95</accession>
<feature type="transmembrane region" description="Helical" evidence="9">
    <location>
        <begin position="119"/>
        <end position="137"/>
    </location>
</feature>
<dbReference type="GO" id="GO:1901029">
    <property type="term" value="P:negative regulation of mitochondrial outer membrane permeabilization involved in apoptotic signaling pathway"/>
    <property type="evidence" value="ECO:0007669"/>
    <property type="project" value="UniProtKB-UniRule"/>
</dbReference>
<comment type="subcellular location">
    <subcellularLocation>
        <location evidence="1">Membrane</location>
        <topology evidence="1">Multi-pass membrane protein</topology>
    </subcellularLocation>
    <subcellularLocation>
        <location evidence="7">Mitochondrion</location>
    </subcellularLocation>
</comment>
<evidence type="ECO:0000256" key="4">
    <source>
        <dbReference type="ARBA" id="ARBA00022692"/>
    </source>
</evidence>
<feature type="transmembrane region" description="Helical" evidence="9">
    <location>
        <begin position="292"/>
        <end position="311"/>
    </location>
</feature>
<evidence type="ECO:0000256" key="6">
    <source>
        <dbReference type="ARBA" id="ARBA00023136"/>
    </source>
</evidence>
<dbReference type="InterPro" id="IPR037185">
    <property type="entry name" value="EmrE-like"/>
</dbReference>
<gene>
    <name evidence="11" type="ORF">FSCOSCO3_A019218</name>
</gene>
<reference evidence="11 12" key="1">
    <citation type="submission" date="2024-01" db="EMBL/GenBank/DDBJ databases">
        <authorList>
            <person name="Alioto T."/>
            <person name="Alioto T."/>
            <person name="Gomez Garrido J."/>
        </authorList>
    </citation>
    <scope>NUCLEOTIDE SEQUENCE [LARGE SCALE GENOMIC DNA]</scope>
</reference>
<evidence type="ECO:0000256" key="9">
    <source>
        <dbReference type="SAM" id="Phobius"/>
    </source>
</evidence>
<proteinExistence type="inferred from homology"/>
<comment type="function">
    <text evidence="7">May play a role as a nucleotide-sugar transporter.</text>
</comment>
<evidence type="ECO:0000256" key="7">
    <source>
        <dbReference type="PIRNR" id="PIRNR036436"/>
    </source>
</evidence>
<evidence type="ECO:0000256" key="3">
    <source>
        <dbReference type="ARBA" id="ARBA00022448"/>
    </source>
</evidence>
<evidence type="ECO:0000256" key="1">
    <source>
        <dbReference type="ARBA" id="ARBA00004141"/>
    </source>
</evidence>
<organism evidence="11 12">
    <name type="scientific">Scomber scombrus</name>
    <name type="common">Atlantic mackerel</name>
    <name type="synonym">Scomber vernalis</name>
    <dbReference type="NCBI Taxonomy" id="13677"/>
    <lineage>
        <taxon>Eukaryota</taxon>
        <taxon>Metazoa</taxon>
        <taxon>Chordata</taxon>
        <taxon>Craniata</taxon>
        <taxon>Vertebrata</taxon>
        <taxon>Euteleostomi</taxon>
        <taxon>Actinopterygii</taxon>
        <taxon>Neopterygii</taxon>
        <taxon>Teleostei</taxon>
        <taxon>Neoteleostei</taxon>
        <taxon>Acanthomorphata</taxon>
        <taxon>Pelagiaria</taxon>
        <taxon>Scombriformes</taxon>
        <taxon>Scombridae</taxon>
        <taxon>Scomber</taxon>
    </lineage>
</organism>
<feature type="transmembrane region" description="Helical" evidence="9">
    <location>
        <begin position="144"/>
        <end position="163"/>
    </location>
</feature>
<feature type="region of interest" description="Disordered" evidence="8">
    <location>
        <begin position="354"/>
        <end position="376"/>
    </location>
</feature>
<sequence>MAWTKYQLFLAGLMLTTGSLNTLSAKWADTFSAKGCKDNPEHSFSHPFVQAVGMFLGELSCLAAFYILLCHDRRRPEPKMNPASFNPLLFFAPAMCDMTATSIMYVALNMTSASSFQMLRGAVIIFTGLLSVAFLGRRLLTSQWLGIFITIVGLLIVGLADFFSGHKDDHKLSDVITGDLLIIMAQVIVSVQMVLEEKFVYKHDVHPLRAVGTEGFFGFVVLSLLLIPMYFIPVGDFGNNPRRVLEDALDAFCQIGHQPLILLALLGNTVSIAFFNFAGISVTKEISATTRMVLDSLRTLVIWVVSMGLGWEQFHGLQVLGFLVLLLGTALYNGLHRPLLARIPCCAGMVTEEEENSSGERERLLNNSTVQADAES</sequence>
<comment type="similarity">
    <text evidence="2 7">Belongs to the SLC35F solute transporter family.</text>
</comment>
<comment type="subunit">
    <text evidence="7">Interacts with SLC25A5.</text>
</comment>
<dbReference type="PANTHER" id="PTHR13146">
    <property type="match status" value="1"/>
</dbReference>